<sequence length="569" mass="65720">MHNDVLLALEVAARRRHRSTLARDKAQKHVLNAHAYHRMQKQLNKTTFLAPIDADTTKANIYYIKKKFARFCDEKQHGSWKKAISWKYCDKGFIMVFLFWICETYLQRRRKVSKRKTVNQYWRDLKMLYRRSNNGKEINANDCEEVRKYINRKLTEKFKLDNQPGSKPVLGANDLLLGLTHHWCRDKSVFPTEDDRLDLSTIMLFQSYTACRPAELVDGTKSRGKGDPMLDESDDEDPEIMQPIEDEPESSDDDSDLGSSQSIFDESDDWDSDSTSDAEYYDTQQDENEHNNDPSSKRIEIVEVDSIFPSKGISGIEEDSELVREHKVLCYEDIVLWIVQDPNHGGRDVLAIEVFLLYHKGADRKPKPTVFLFRENPLPILCPISHILARAIRDDAIEVKGFDHASPFFLTHIGRKANKVHWKHSVLKMPIFRRSVRTPTSWIKSKTEPIKYSTYTFYLDRIGSAIGSEEKWTSCCFRRGLANTLLRVAPDSIVDQVIRHNPLTSCMQNAYQNRRVGFNTQDAYLERDPSADGLTRAFTNMSIRCNPEVPKDIPQAAPGSQNYRPDEAD</sequence>
<reference evidence="2 3" key="1">
    <citation type="submission" date="2014-02" db="EMBL/GenBank/DDBJ databases">
        <title>The genome sequence of the entomopathogenic fungus Metarhizium robertsii ARSEF 2575.</title>
        <authorList>
            <person name="Giuliano Garisto Donzelli B."/>
            <person name="Roe B.A."/>
            <person name="Macmil S.L."/>
            <person name="Krasnoff S.B."/>
            <person name="Gibson D.M."/>
        </authorList>
    </citation>
    <scope>NUCLEOTIDE SEQUENCE [LARGE SCALE GENOMIC DNA]</scope>
    <source>
        <strain evidence="2 3">ARSEF 2575</strain>
    </source>
</reference>
<name>A0A0A1UZX9_9HYPO</name>
<dbReference type="PANTHER" id="PTHR37535:SF4">
    <property type="entry name" value="FLUG DOMAIN-CONTAINING PROTEIN"/>
    <property type="match status" value="1"/>
</dbReference>
<feature type="compositionally biased region" description="Acidic residues" evidence="1">
    <location>
        <begin position="265"/>
        <end position="286"/>
    </location>
</feature>
<dbReference type="InterPro" id="IPR021842">
    <property type="entry name" value="DUF3435"/>
</dbReference>
<evidence type="ECO:0000313" key="3">
    <source>
        <dbReference type="Proteomes" id="UP000030151"/>
    </source>
</evidence>
<feature type="compositionally biased region" description="Basic and acidic residues" evidence="1">
    <location>
        <begin position="218"/>
        <end position="228"/>
    </location>
</feature>
<accession>A0A0A1UZX9</accession>
<organism evidence="2 3">
    <name type="scientific">Metarhizium robertsii</name>
    <dbReference type="NCBI Taxonomy" id="568076"/>
    <lineage>
        <taxon>Eukaryota</taxon>
        <taxon>Fungi</taxon>
        <taxon>Dikarya</taxon>
        <taxon>Ascomycota</taxon>
        <taxon>Pezizomycotina</taxon>
        <taxon>Sordariomycetes</taxon>
        <taxon>Hypocreomycetidae</taxon>
        <taxon>Hypocreales</taxon>
        <taxon>Clavicipitaceae</taxon>
        <taxon>Metarhizium</taxon>
    </lineage>
</organism>
<feature type="region of interest" description="Disordered" evidence="1">
    <location>
        <begin position="548"/>
        <end position="569"/>
    </location>
</feature>
<evidence type="ECO:0000256" key="1">
    <source>
        <dbReference type="SAM" id="MobiDB-lite"/>
    </source>
</evidence>
<dbReference type="Pfam" id="PF11917">
    <property type="entry name" value="DUF3435"/>
    <property type="match status" value="1"/>
</dbReference>
<comment type="caution">
    <text evidence="2">The sequence shown here is derived from an EMBL/GenBank/DDBJ whole genome shotgun (WGS) entry which is preliminary data.</text>
</comment>
<feature type="region of interest" description="Disordered" evidence="1">
    <location>
        <begin position="218"/>
        <end position="298"/>
    </location>
</feature>
<evidence type="ECO:0000313" key="2">
    <source>
        <dbReference type="EMBL" id="EXV03145.1"/>
    </source>
</evidence>
<feature type="compositionally biased region" description="Basic and acidic residues" evidence="1">
    <location>
        <begin position="287"/>
        <end position="298"/>
    </location>
</feature>
<proteinExistence type="predicted"/>
<dbReference type="Proteomes" id="UP000030151">
    <property type="component" value="Unassembled WGS sequence"/>
</dbReference>
<dbReference type="HOGENOM" id="CLU_011937_2_1_1"/>
<protein>
    <submittedName>
        <fullName evidence="2">DUF3435 domain protein</fullName>
    </submittedName>
</protein>
<feature type="compositionally biased region" description="Acidic residues" evidence="1">
    <location>
        <begin position="229"/>
        <end position="256"/>
    </location>
</feature>
<dbReference type="OrthoDB" id="4485682at2759"/>
<dbReference type="EMBL" id="JELW01000004">
    <property type="protein sequence ID" value="EXV03145.1"/>
    <property type="molecule type" value="Genomic_DNA"/>
</dbReference>
<dbReference type="PANTHER" id="PTHR37535">
    <property type="entry name" value="FLUG DOMAIN PROTEIN"/>
    <property type="match status" value="1"/>
</dbReference>
<dbReference type="AlphaFoldDB" id="A0A0A1UZX9"/>
<dbReference type="eggNOG" id="ENOG502RIVW">
    <property type="taxonomic scope" value="Eukaryota"/>
</dbReference>
<gene>
    <name evidence="2" type="ORF">X797_004268</name>
</gene>